<accession>A0ABW2YHW2</accession>
<organism evidence="1 2">
    <name type="scientific">Lysobacter brunescens</name>
    <dbReference type="NCBI Taxonomy" id="262323"/>
    <lineage>
        <taxon>Bacteria</taxon>
        <taxon>Pseudomonadati</taxon>
        <taxon>Pseudomonadota</taxon>
        <taxon>Gammaproteobacteria</taxon>
        <taxon>Lysobacterales</taxon>
        <taxon>Lysobacteraceae</taxon>
        <taxon>Lysobacter</taxon>
    </lineage>
</organism>
<reference evidence="2" key="1">
    <citation type="journal article" date="2019" name="Int. J. Syst. Evol. Microbiol.">
        <title>The Global Catalogue of Microorganisms (GCM) 10K type strain sequencing project: providing services to taxonomists for standard genome sequencing and annotation.</title>
        <authorList>
            <consortium name="The Broad Institute Genomics Platform"/>
            <consortium name="The Broad Institute Genome Sequencing Center for Infectious Disease"/>
            <person name="Wu L."/>
            <person name="Ma J."/>
        </authorList>
    </citation>
    <scope>NUCLEOTIDE SEQUENCE [LARGE SCALE GENOMIC DNA]</scope>
    <source>
        <strain evidence="2">CCUG 55585</strain>
    </source>
</reference>
<dbReference type="Proteomes" id="UP001597110">
    <property type="component" value="Unassembled WGS sequence"/>
</dbReference>
<comment type="caution">
    <text evidence="1">The sequence shown here is derived from an EMBL/GenBank/DDBJ whole genome shotgun (WGS) entry which is preliminary data.</text>
</comment>
<dbReference type="EMBL" id="JBHTIF010000002">
    <property type="protein sequence ID" value="MFD0726488.1"/>
    <property type="molecule type" value="Genomic_DNA"/>
</dbReference>
<dbReference type="PANTHER" id="PTHR43434:SF13">
    <property type="entry name" value="PHOSPHOGLYCOLATE PHOSPHATASE"/>
    <property type="match status" value="1"/>
</dbReference>
<proteinExistence type="predicted"/>
<dbReference type="Pfam" id="PF13419">
    <property type="entry name" value="HAD_2"/>
    <property type="match status" value="1"/>
</dbReference>
<dbReference type="RefSeq" id="WP_386824404.1">
    <property type="nucleotide sequence ID" value="NZ_JBHTIF010000002.1"/>
</dbReference>
<dbReference type="InterPro" id="IPR036412">
    <property type="entry name" value="HAD-like_sf"/>
</dbReference>
<evidence type="ECO:0000313" key="1">
    <source>
        <dbReference type="EMBL" id="MFD0726488.1"/>
    </source>
</evidence>
<dbReference type="PANTHER" id="PTHR43434">
    <property type="entry name" value="PHOSPHOGLYCOLATE PHOSPHATASE"/>
    <property type="match status" value="1"/>
</dbReference>
<dbReference type="SFLD" id="SFLDS00003">
    <property type="entry name" value="Haloacid_Dehalogenase"/>
    <property type="match status" value="1"/>
</dbReference>
<gene>
    <name evidence="1" type="ORF">ACFQ0E_12880</name>
</gene>
<dbReference type="Gene3D" id="3.40.50.1000">
    <property type="entry name" value="HAD superfamily/HAD-like"/>
    <property type="match status" value="1"/>
</dbReference>
<dbReference type="Gene3D" id="1.10.150.240">
    <property type="entry name" value="Putative phosphatase, domain 2"/>
    <property type="match status" value="1"/>
</dbReference>
<dbReference type="SFLD" id="SFLDG01129">
    <property type="entry name" value="C1.5:_HAD__Beta-PGM__Phosphata"/>
    <property type="match status" value="1"/>
</dbReference>
<protein>
    <submittedName>
        <fullName evidence="1">HAD hydrolase-like protein</fullName>
    </submittedName>
</protein>
<dbReference type="InterPro" id="IPR041492">
    <property type="entry name" value="HAD_2"/>
</dbReference>
<evidence type="ECO:0000313" key="2">
    <source>
        <dbReference type="Proteomes" id="UP001597110"/>
    </source>
</evidence>
<name>A0ABW2YHW2_9GAMM</name>
<dbReference type="InterPro" id="IPR023214">
    <property type="entry name" value="HAD_sf"/>
</dbReference>
<dbReference type="SUPFAM" id="SSF56784">
    <property type="entry name" value="HAD-like"/>
    <property type="match status" value="1"/>
</dbReference>
<keyword evidence="2" id="KW-1185">Reference proteome</keyword>
<dbReference type="InterPro" id="IPR050155">
    <property type="entry name" value="HAD-like_hydrolase_sf"/>
</dbReference>
<dbReference type="InterPro" id="IPR023198">
    <property type="entry name" value="PGP-like_dom2"/>
</dbReference>
<sequence>MFDFDGTLADSFGWFAATLREITPRYRLTPLDDAQLQALRGLEARAIMQRLGLAWWKLPLLTREMRRRMRDDIDGIVPFDGVDTLLASLKSQGMRIAIVTSNSPGNVRAVLGERTLAHVDALEGDVSIFGKKKRLAKTLKRLGCAPHDAVYVGDEIRDAQAAATLGVDFIGVGWGYARADALQAYTPHKMCADSHQLLAALSAR</sequence>